<dbReference type="Pfam" id="PF03732">
    <property type="entry name" value="Retrotrans_gag"/>
    <property type="match status" value="1"/>
</dbReference>
<dbReference type="InterPro" id="IPR005162">
    <property type="entry name" value="Retrotrans_gag_dom"/>
</dbReference>
<dbReference type="GO" id="GO:0003676">
    <property type="term" value="F:nucleic acid binding"/>
    <property type="evidence" value="ECO:0007669"/>
    <property type="project" value="InterPro"/>
</dbReference>
<evidence type="ECO:0000313" key="8">
    <source>
        <dbReference type="EMBL" id="CTR11711.1"/>
    </source>
</evidence>
<dbReference type="PANTHER" id="PTHR12622">
    <property type="entry name" value="DELTEX-RELATED"/>
    <property type="match status" value="1"/>
</dbReference>
<dbReference type="SMART" id="SM00184">
    <property type="entry name" value="RING"/>
    <property type="match status" value="1"/>
</dbReference>
<keyword evidence="4" id="KW-0963">Cytoplasm</keyword>
<dbReference type="SUPFAM" id="SSF57850">
    <property type="entry name" value="RING/U-box"/>
    <property type="match status" value="1"/>
</dbReference>
<dbReference type="GO" id="GO:0005737">
    <property type="term" value="C:cytoplasm"/>
    <property type="evidence" value="ECO:0007669"/>
    <property type="project" value="UniProtKB-SubCell"/>
</dbReference>
<proteinExistence type="inferred from homology"/>
<protein>
    <recommendedName>
        <fullName evidence="4">E3 ubiquitin-protein ligase</fullName>
        <ecNumber evidence="4">2.3.2.27</ecNumber>
    </recommendedName>
</protein>
<keyword evidence="2 4" id="KW-0862">Zinc</keyword>
<dbReference type="InterPro" id="IPR001841">
    <property type="entry name" value="Znf_RING"/>
</dbReference>
<comment type="similarity">
    <text evidence="4">Belongs to the Deltex family.</text>
</comment>
<dbReference type="GO" id="GO:0008270">
    <property type="term" value="F:zinc ion binding"/>
    <property type="evidence" value="ECO:0007669"/>
    <property type="project" value="UniProtKB-KW"/>
</dbReference>
<dbReference type="InterPro" id="IPR039398">
    <property type="entry name" value="Deltex_fam"/>
</dbReference>
<dbReference type="GO" id="GO:0007219">
    <property type="term" value="P:Notch signaling pathway"/>
    <property type="evidence" value="ECO:0007669"/>
    <property type="project" value="InterPro"/>
</dbReference>
<sequence>MSLLYTPQKAQEQAQSSAAEPPAIDNSCVICKETIVDNQEILIITTCSHEFHRACIEHALSQSAECPQCKCACELVDLIVKRSDNTLPKNSPKQKTGNSNRGKPRGAMAKKHFTRNYTKSLGQEFSQQSSFEPNGSHVVIQTDERIYSPQMDIRFNRPENFVEQCPQPNNSQNYSNAVDYSQLNQMIENTVTRLLRNLNIVPNSINQNQNIQANVRQRQTPPVSSNNQFLQPPQYHTSEPLRQNLSGNHYIDPNYSLKTDKITAIIQNWNIKFDGSNNGLTVEEFLYRVRSLTTENFSGDFNIICKHLPMLLTGKARDWYWRYHKQVDRIEWTEFCAALRYQYKNFKSNFDVREEVRNRKMRSGETFEVFYDNICSMLDRLETPMPESELVELLTRNLRPDIRHELLYVPIYSIAHLRKLVQMRENLLADDYFRRHPTTKPAVLPMQRRTVAEVEFLEDKPEDITNSYELSVDAIRQGPNAVKCWNCDEPGHHWEDCVKDRIVFCYGCGTKNVYKPQCPRCLARKISVSKN</sequence>
<evidence type="ECO:0000256" key="4">
    <source>
        <dbReference type="RuleBase" id="RU367105"/>
    </source>
</evidence>
<dbReference type="InterPro" id="IPR001878">
    <property type="entry name" value="Znf_CCHC"/>
</dbReference>
<keyword evidence="1 3" id="KW-0863">Zinc-finger</keyword>
<feature type="domain" description="CCHC-type" evidence="7">
    <location>
        <begin position="483"/>
        <end position="497"/>
    </location>
</feature>
<dbReference type="Pfam" id="PF13639">
    <property type="entry name" value="zf-RING_2"/>
    <property type="match status" value="1"/>
</dbReference>
<feature type="compositionally biased region" description="Polar residues" evidence="5">
    <location>
        <begin position="220"/>
        <end position="243"/>
    </location>
</feature>
<keyword evidence="4" id="KW-0808">Transferase</keyword>
<feature type="region of interest" description="Disordered" evidence="5">
    <location>
        <begin position="214"/>
        <end position="243"/>
    </location>
</feature>
<dbReference type="PROSITE" id="PS50158">
    <property type="entry name" value="ZF_CCHC"/>
    <property type="match status" value="1"/>
</dbReference>
<evidence type="ECO:0000256" key="1">
    <source>
        <dbReference type="ARBA" id="ARBA00022771"/>
    </source>
</evidence>
<dbReference type="AlphaFoldDB" id="A0A0K3CT45"/>
<dbReference type="PROSITE" id="PS50089">
    <property type="entry name" value="ZF_RING_2"/>
    <property type="match status" value="1"/>
</dbReference>
<evidence type="ECO:0000256" key="5">
    <source>
        <dbReference type="SAM" id="MobiDB-lite"/>
    </source>
</evidence>
<evidence type="ECO:0000259" key="6">
    <source>
        <dbReference type="PROSITE" id="PS50089"/>
    </source>
</evidence>
<dbReference type="SUPFAM" id="SSF57756">
    <property type="entry name" value="Retrovirus zinc finger-like domains"/>
    <property type="match status" value="1"/>
</dbReference>
<dbReference type="GO" id="GO:0016567">
    <property type="term" value="P:protein ubiquitination"/>
    <property type="evidence" value="ECO:0007669"/>
    <property type="project" value="UniProtKB-UniRule"/>
</dbReference>
<reference evidence="8" key="1">
    <citation type="journal article" date="2013" name="Mob. DNA">
        <title>Diversity of transposable elements and repeats in a 600 kb region of the fly Calliphora vicina.</title>
        <authorList>
            <person name="Negre B."/>
            <person name="Simpson P."/>
        </authorList>
    </citation>
    <scope>NUCLEOTIDE SEQUENCE</scope>
</reference>
<evidence type="ECO:0000256" key="2">
    <source>
        <dbReference type="ARBA" id="ARBA00022833"/>
    </source>
</evidence>
<feature type="region of interest" description="Disordered" evidence="5">
    <location>
        <begin position="84"/>
        <end position="109"/>
    </location>
</feature>
<dbReference type="Gene3D" id="3.30.40.10">
    <property type="entry name" value="Zinc/RING finger domain, C3HC4 (zinc finger)"/>
    <property type="match status" value="1"/>
</dbReference>
<feature type="domain" description="RING-type" evidence="6">
    <location>
        <begin position="28"/>
        <end position="70"/>
    </location>
</feature>
<accession>A0A0K3CT45</accession>
<dbReference type="GO" id="GO:0061630">
    <property type="term" value="F:ubiquitin protein ligase activity"/>
    <property type="evidence" value="ECO:0007669"/>
    <property type="project" value="UniProtKB-UniRule"/>
</dbReference>
<dbReference type="Gene3D" id="4.10.60.10">
    <property type="entry name" value="Zinc finger, CCHC-type"/>
    <property type="match status" value="1"/>
</dbReference>
<comment type="subcellular location">
    <subcellularLocation>
        <location evidence="4">Cytoplasm</location>
    </subcellularLocation>
</comment>
<dbReference type="EC" id="2.3.2.27" evidence="4"/>
<keyword evidence="4" id="KW-0479">Metal-binding</keyword>
<organism evidence="8">
    <name type="scientific">Calliphora vicina</name>
    <name type="common">Blue blowfly</name>
    <name type="synonym">Calliphora erythrocephala</name>
    <dbReference type="NCBI Taxonomy" id="7373"/>
    <lineage>
        <taxon>Eukaryota</taxon>
        <taxon>Metazoa</taxon>
        <taxon>Ecdysozoa</taxon>
        <taxon>Arthropoda</taxon>
        <taxon>Hexapoda</taxon>
        <taxon>Insecta</taxon>
        <taxon>Pterygota</taxon>
        <taxon>Neoptera</taxon>
        <taxon>Endopterygota</taxon>
        <taxon>Diptera</taxon>
        <taxon>Brachycera</taxon>
        <taxon>Muscomorpha</taxon>
        <taxon>Oestroidea</taxon>
        <taxon>Calliphoridae</taxon>
        <taxon>Calliphorinae</taxon>
        <taxon>Calliphora</taxon>
    </lineage>
</organism>
<evidence type="ECO:0000256" key="3">
    <source>
        <dbReference type="PROSITE-ProRule" id="PRU00047"/>
    </source>
</evidence>
<name>A0A0K3CT45_CALVI</name>
<comment type="catalytic activity">
    <reaction evidence="4">
        <text>S-ubiquitinyl-[E2 ubiquitin-conjugating enzyme]-L-cysteine + [acceptor protein]-L-lysine = [E2 ubiquitin-conjugating enzyme]-L-cysteine + N(6)-ubiquitinyl-[acceptor protein]-L-lysine.</text>
        <dbReference type="EC" id="2.3.2.27"/>
    </reaction>
</comment>
<dbReference type="EMBL" id="LN877232">
    <property type="protein sequence ID" value="CTR11711.1"/>
    <property type="molecule type" value="Genomic_DNA"/>
</dbReference>
<evidence type="ECO:0000259" key="7">
    <source>
        <dbReference type="PROSITE" id="PS50158"/>
    </source>
</evidence>
<reference evidence="8" key="2">
    <citation type="journal article" date="2015" name="J. Evol. Biol.">
        <title>The achaete-scute complex in Diptera: patterns of non-coding sequence evolution.</title>
        <authorList>
            <person name="Negre B."/>
            <person name="Simpson P."/>
        </authorList>
    </citation>
    <scope>NUCLEOTIDE SEQUENCE</scope>
</reference>
<dbReference type="InterPro" id="IPR036875">
    <property type="entry name" value="Znf_CCHC_sf"/>
</dbReference>
<comment type="pathway">
    <text evidence="4">Protein modification; protein ubiquitination.</text>
</comment>
<feature type="compositionally biased region" description="Polar residues" evidence="5">
    <location>
        <begin position="85"/>
        <end position="101"/>
    </location>
</feature>
<dbReference type="InterPro" id="IPR013083">
    <property type="entry name" value="Znf_RING/FYVE/PHD"/>
</dbReference>